<dbReference type="EMBL" id="JACHFJ010000003">
    <property type="protein sequence ID" value="MBB5372975.1"/>
    <property type="molecule type" value="Genomic_DNA"/>
</dbReference>
<reference evidence="1 2" key="1">
    <citation type="submission" date="2020-08" db="EMBL/GenBank/DDBJ databases">
        <title>Genomic Encyclopedia of Type Strains, Phase IV (KMG-IV): sequencing the most valuable type-strain genomes for metagenomic binning, comparative biology and taxonomic classification.</title>
        <authorList>
            <person name="Goeker M."/>
        </authorList>
    </citation>
    <scope>NUCLEOTIDE SEQUENCE [LARGE SCALE GENOMIC DNA]</scope>
    <source>
        <strain evidence="1 2">DSM 27026</strain>
    </source>
</reference>
<comment type="caution">
    <text evidence="1">The sequence shown here is derived from an EMBL/GenBank/DDBJ whole genome shotgun (WGS) entry which is preliminary data.</text>
</comment>
<gene>
    <name evidence="1" type="ORF">HNP71_001226</name>
</gene>
<protein>
    <recommendedName>
        <fullName evidence="3">DUF2889 domain-containing protein</fullName>
    </recommendedName>
</protein>
<dbReference type="InterPro" id="IPR021312">
    <property type="entry name" value="DUF2889"/>
</dbReference>
<name>A0A840VIG2_9PROT</name>
<dbReference type="AlphaFoldDB" id="A0A840VIG2"/>
<keyword evidence="2" id="KW-1185">Reference proteome</keyword>
<dbReference type="RefSeq" id="WP_183265983.1">
    <property type="nucleotide sequence ID" value="NZ_JACHFJ010000003.1"/>
</dbReference>
<dbReference type="Pfam" id="PF11136">
    <property type="entry name" value="DUF2889"/>
    <property type="match status" value="1"/>
</dbReference>
<evidence type="ECO:0000313" key="2">
    <source>
        <dbReference type="Proteomes" id="UP000553706"/>
    </source>
</evidence>
<proteinExistence type="predicted"/>
<evidence type="ECO:0000313" key="1">
    <source>
        <dbReference type="EMBL" id="MBB5372975.1"/>
    </source>
</evidence>
<dbReference type="Proteomes" id="UP000553706">
    <property type="component" value="Unassembled WGS sequence"/>
</dbReference>
<evidence type="ECO:0008006" key="3">
    <source>
        <dbReference type="Google" id="ProtNLM"/>
    </source>
</evidence>
<sequence length="191" mass="21130">MPLSHTVPRRLLHMRDIRLSGYEREDGLMDVEAHMTDIKTYSASNIDRNGIQAGEPLHDMWLRMTLTQELEIVACEAAMDATPYSICPGVAPNFERLKGLVIGKGFLTQAAQRVRGVEGCTHLRELIQQVATVAYQTRQGLRKPTDKSAPAHHLGAEPRLARGLLNSCYAHDEAGPIAARARPAPAEDENR</sequence>
<organism evidence="1 2">
    <name type="scientific">Acidocella aromatica</name>
    <dbReference type="NCBI Taxonomy" id="1303579"/>
    <lineage>
        <taxon>Bacteria</taxon>
        <taxon>Pseudomonadati</taxon>
        <taxon>Pseudomonadota</taxon>
        <taxon>Alphaproteobacteria</taxon>
        <taxon>Acetobacterales</taxon>
        <taxon>Acidocellaceae</taxon>
        <taxon>Acidocella</taxon>
    </lineage>
</organism>
<accession>A0A840VIG2</accession>